<dbReference type="PROSITE" id="PS01095">
    <property type="entry name" value="GH18_1"/>
    <property type="match status" value="1"/>
</dbReference>
<feature type="region of interest" description="Disordered" evidence="10">
    <location>
        <begin position="1209"/>
        <end position="1235"/>
    </location>
</feature>
<evidence type="ECO:0000256" key="6">
    <source>
        <dbReference type="ARBA" id="ARBA00023277"/>
    </source>
</evidence>
<dbReference type="SMART" id="SM00636">
    <property type="entry name" value="Glyco_18"/>
    <property type="match status" value="1"/>
</dbReference>
<sequence>MNVKMRTAVCRLYAMALDVRIGYYGLWGATRSCDKYLPENIPAGALTHINLAFEYVSEDYEITDTTGQGPIVARVSRLKKKYPGLRVNIALGGWVFNDPPTQHRFSEMVSTRSNREKFIASLIRYIRRYALNGVDIDWEYPVADDRGGSKADYDDLVLLCADIRKAFDREDPGWQLTITLPASYWYLRGFNLNSLEKYVDWFNVMTYDIHGIWDQKNVWTGPFLKGHTNLTEIEDGLDLLWRNGVSSDKVVMGFGFYGRSFTISDLSCTTPPSCTFDHAGFAGVCTNEAGILSYTEVVSKEAQLGSKTFYDEASSVKWMVYGSNQWISYDDEQSFTAKKKYLTSRCLKGLMIWSLDLDTQDHQAMTGLFGEEAMEGALRNTGLDPEEAKQLAFDLSAWTGELCYTTPTCTDGSRGERGPDQVCKKGYTAVEMAHAPVQKNGDFPMHAMPQNCEWVGAPERSVFGCHRGCGASQFELNHDTYIDARGRHNCYSGARSLCCDGTEILNKCHWTGCDINPMGSLCGSDEVSIGTRLDDDDGGLCGTTWMGPAHNDRLLHREFCCPKSDDFEKCEWAIKDCNPGQCATNKLQVTTAQTPSWIYDYSMDTSSQCYGFRIPEMMSPDFKLCCDPPSRYNEKWPVEPKYLWSHYYDSADDDVTWEFSDNFGNNNEDGRPDDMEEDPGSDPYGFVMLDGPPGSINNAFNAQYTVVTRDEHLHVKKRSIVTTNQTVMNAVFDHSEETVLVYCNYPADSKECRQIFYKGAEDTIIRLPDHIGEGPWARVVSMVPVKRLSKRDLPAWAAQKRDASGNQNGIYALTFDYDFHLIKRVDEQVNIRVDYTNLLPYWDEMTDSPASKRKRSTDEGLTFSEWKARVDRAKALDVERSSQNHTGRLEVRSNDSRVHRRWWGVFVDWVKKMTTVTKTDGGTLPMGLVRSLVLYSGRLRCSNGAVTFTTGMDITADFSMMMNARYSYYFSGTVVPPTVTDMFAYVGVQPMAYAGVGISGNAELYYPSERKKIIDTLTYPGLAIKGIAAVGPTMDLWGQITGRVTVSGDLRVGLTYKFKPVELYFPNNDEVSNNLDVRDMEETLVDNQGLEPSISGNVRADVDIDIHATPEINLGIKIGGGIGSLKGTLADAHVSAFANTTLNFHAEASAAAGTGGNSWSYGYSVSFFYRFGFSCVAEIYKYGKWTSGIWYPFPRRVIPILSKTFSSRPSAKRSIDHGPSLSEEPLSGAIFPGQGNASIKKRQQSRLAEKESQFTLGSFRCSTSTGSVCGGSMQRRDLIPMPEDTHNLQRRATAKKDCADSLPRLYYNCVTFFSDFSFQGSAGTAQLPGICTNVEKFLNNNGRGNIGLTLTWEPTNQNNRRKRACPSGFCDKDNSEYRQKALGTTTGPALTNCDEFPFASSEEGGSTFRGLNPLVLTGTVRTCVPTWQNDAQGGCHNLLNNLETNVEYFNTPDKPTPDNPYWVRWGPNRNTWVSKTGLGGRQRLTSYGQTPVPKVFVPGMSQADRDDVDNLSYYHKRNFTVFLSYPREGQNPNGQWPDQAFDKGTITGDSEKNPPVTKTVGSSTWVVCAINTRGQQRYRFGNRPNGLCTDGVTTKDTWKGLAKILVVYQCKISFQGSPGPTKRDSTPLGYLAGDPYYSIERVEGTLPKDWDGQELREFWVVKDEDMEDGDFTEKESG</sequence>
<comment type="catalytic activity">
    <reaction evidence="1">
        <text>Random endo-hydrolysis of N-acetyl-beta-D-glucosaminide (1-&gt;4)-beta-linkages in chitin and chitodextrins.</text>
        <dbReference type="EC" id="3.2.1.14"/>
    </reaction>
</comment>
<keyword evidence="8" id="KW-0624">Polysaccharide degradation</keyword>
<evidence type="ECO:0000313" key="12">
    <source>
        <dbReference type="EMBL" id="RLL93598.1"/>
    </source>
</evidence>
<accession>A0A3R7IAG7</accession>
<dbReference type="GO" id="GO:0008061">
    <property type="term" value="F:chitin binding"/>
    <property type="evidence" value="ECO:0007669"/>
    <property type="project" value="InterPro"/>
</dbReference>
<dbReference type="EC" id="3.2.1.14" evidence="3"/>
<dbReference type="InterPro" id="IPR011583">
    <property type="entry name" value="Chitinase_II/V-like_cat"/>
</dbReference>
<dbReference type="PANTHER" id="PTHR11177">
    <property type="entry name" value="CHITINASE"/>
    <property type="match status" value="1"/>
</dbReference>
<dbReference type="Proteomes" id="UP000215289">
    <property type="component" value="Unassembled WGS sequence"/>
</dbReference>
<reference evidence="12 13" key="1">
    <citation type="submission" date="2018-08" db="EMBL/GenBank/DDBJ databases">
        <title>Draft genome sequences of two Aspergillus turcosus clinical strains isolated from bronchoalveolar lavage fluid: one azole-susceptible and the other azole-resistant.</title>
        <authorList>
            <person name="Parent-Michaud M."/>
            <person name="Dufresne P.J."/>
            <person name="Fournier E."/>
            <person name="Martineau C."/>
            <person name="Moreira S."/>
            <person name="Perkins V."/>
            <person name="De Repentigny L."/>
            <person name="Dufresne S.F."/>
        </authorList>
    </citation>
    <scope>NUCLEOTIDE SEQUENCE [LARGE SCALE GENOMIC DNA]</scope>
    <source>
        <strain evidence="12">HMR AF 1038</strain>
    </source>
</reference>
<dbReference type="Pfam" id="PF00704">
    <property type="entry name" value="Glyco_hydro_18"/>
    <property type="match status" value="1"/>
</dbReference>
<name>A0A3R7IAG7_9EURO</name>
<dbReference type="InterPro" id="IPR017853">
    <property type="entry name" value="GH"/>
</dbReference>
<evidence type="ECO:0000256" key="10">
    <source>
        <dbReference type="SAM" id="MobiDB-lite"/>
    </source>
</evidence>
<dbReference type="Gene3D" id="3.10.50.10">
    <property type="match status" value="1"/>
</dbReference>
<keyword evidence="5" id="KW-0146">Chitin degradation</keyword>
<evidence type="ECO:0000256" key="2">
    <source>
        <dbReference type="ARBA" id="ARBA00008682"/>
    </source>
</evidence>
<keyword evidence="4 9" id="KW-0378">Hydrolase</keyword>
<dbReference type="OrthoDB" id="73875at2759"/>
<dbReference type="Gene3D" id="3.20.20.80">
    <property type="entry name" value="Glycosidases"/>
    <property type="match status" value="1"/>
</dbReference>
<evidence type="ECO:0000256" key="7">
    <source>
        <dbReference type="ARBA" id="ARBA00023295"/>
    </source>
</evidence>
<evidence type="ECO:0000313" key="13">
    <source>
        <dbReference type="Proteomes" id="UP000215289"/>
    </source>
</evidence>
<gene>
    <name evidence="12" type="ORF">CFD26_101115</name>
</gene>
<evidence type="ECO:0000256" key="5">
    <source>
        <dbReference type="ARBA" id="ARBA00023024"/>
    </source>
</evidence>
<dbReference type="InterPro" id="IPR029070">
    <property type="entry name" value="Chitinase_insertion_sf"/>
</dbReference>
<keyword evidence="7 9" id="KW-0326">Glycosidase</keyword>
<dbReference type="InterPro" id="IPR050314">
    <property type="entry name" value="Glycosyl_Hydrlase_18"/>
</dbReference>
<evidence type="ECO:0000259" key="11">
    <source>
        <dbReference type="PROSITE" id="PS51910"/>
    </source>
</evidence>
<evidence type="ECO:0000256" key="3">
    <source>
        <dbReference type="ARBA" id="ARBA00012729"/>
    </source>
</evidence>
<dbReference type="EMBL" id="NIDN02000287">
    <property type="protein sequence ID" value="RLL93598.1"/>
    <property type="molecule type" value="Genomic_DNA"/>
</dbReference>
<proteinExistence type="inferred from homology"/>
<dbReference type="GO" id="GO:0008843">
    <property type="term" value="F:endochitinase activity"/>
    <property type="evidence" value="ECO:0007669"/>
    <property type="project" value="UniProtKB-EC"/>
</dbReference>
<dbReference type="STRING" id="1245748.A0A3R7IAG7"/>
<evidence type="ECO:0000256" key="8">
    <source>
        <dbReference type="ARBA" id="ARBA00023326"/>
    </source>
</evidence>
<feature type="domain" description="GH18" evidence="11">
    <location>
        <begin position="18"/>
        <end position="372"/>
    </location>
</feature>
<dbReference type="SUPFAM" id="SSF54556">
    <property type="entry name" value="Chitinase insertion domain"/>
    <property type="match status" value="1"/>
</dbReference>
<organism evidence="12 13">
    <name type="scientific">Aspergillus turcosus</name>
    <dbReference type="NCBI Taxonomy" id="1245748"/>
    <lineage>
        <taxon>Eukaryota</taxon>
        <taxon>Fungi</taxon>
        <taxon>Dikarya</taxon>
        <taxon>Ascomycota</taxon>
        <taxon>Pezizomycotina</taxon>
        <taxon>Eurotiomycetes</taxon>
        <taxon>Eurotiomycetidae</taxon>
        <taxon>Eurotiales</taxon>
        <taxon>Aspergillaceae</taxon>
        <taxon>Aspergillus</taxon>
        <taxon>Aspergillus subgen. Fumigati</taxon>
    </lineage>
</organism>
<evidence type="ECO:0000256" key="9">
    <source>
        <dbReference type="RuleBase" id="RU000489"/>
    </source>
</evidence>
<evidence type="ECO:0000256" key="4">
    <source>
        <dbReference type="ARBA" id="ARBA00022801"/>
    </source>
</evidence>
<keyword evidence="13" id="KW-1185">Reference proteome</keyword>
<dbReference type="SUPFAM" id="SSF51445">
    <property type="entry name" value="(Trans)glycosidases"/>
    <property type="match status" value="1"/>
</dbReference>
<keyword evidence="6" id="KW-0119">Carbohydrate metabolism</keyword>
<dbReference type="InterPro" id="IPR001223">
    <property type="entry name" value="Glyco_hydro18_cat"/>
</dbReference>
<dbReference type="GO" id="GO:0000272">
    <property type="term" value="P:polysaccharide catabolic process"/>
    <property type="evidence" value="ECO:0007669"/>
    <property type="project" value="UniProtKB-KW"/>
</dbReference>
<dbReference type="InterPro" id="IPR001579">
    <property type="entry name" value="Glyco_hydro_18_chit_AS"/>
</dbReference>
<dbReference type="GO" id="GO:0006032">
    <property type="term" value="P:chitin catabolic process"/>
    <property type="evidence" value="ECO:0007669"/>
    <property type="project" value="UniProtKB-KW"/>
</dbReference>
<dbReference type="PROSITE" id="PS51910">
    <property type="entry name" value="GH18_2"/>
    <property type="match status" value="1"/>
</dbReference>
<protein>
    <recommendedName>
        <fullName evidence="3">chitinase</fullName>
        <ecNumber evidence="3">3.2.1.14</ecNumber>
    </recommendedName>
</protein>
<dbReference type="PANTHER" id="PTHR11177:SF402">
    <property type="entry name" value="CHITINASE"/>
    <property type="match status" value="1"/>
</dbReference>
<evidence type="ECO:0000256" key="1">
    <source>
        <dbReference type="ARBA" id="ARBA00000822"/>
    </source>
</evidence>
<comment type="caution">
    <text evidence="12">The sequence shown here is derived from an EMBL/GenBank/DDBJ whole genome shotgun (WGS) entry which is preliminary data.</text>
</comment>
<dbReference type="InterPro" id="IPR029476">
    <property type="entry name" value="DNase_NucA_NucB"/>
</dbReference>
<dbReference type="Pfam" id="PF14040">
    <property type="entry name" value="DNase_NucA_NucB"/>
    <property type="match status" value="1"/>
</dbReference>
<comment type="similarity">
    <text evidence="2">Belongs to the glycosyl hydrolase 18 family. Chitinase class V subfamily.</text>
</comment>